<dbReference type="EMBL" id="JAFJMO010000012">
    <property type="protein sequence ID" value="KAJ8261390.1"/>
    <property type="molecule type" value="Genomic_DNA"/>
</dbReference>
<comment type="caution">
    <text evidence="2">The sequence shown here is derived from an EMBL/GenBank/DDBJ whole genome shotgun (WGS) entry which is preliminary data.</text>
</comment>
<protein>
    <recommendedName>
        <fullName evidence="4">Secreted protein</fullName>
    </recommendedName>
</protein>
<gene>
    <name evidence="2" type="ORF">COCON_G00171130</name>
</gene>
<organism evidence="2 3">
    <name type="scientific">Conger conger</name>
    <name type="common">Conger eel</name>
    <name type="synonym">Muraena conger</name>
    <dbReference type="NCBI Taxonomy" id="82655"/>
    <lineage>
        <taxon>Eukaryota</taxon>
        <taxon>Metazoa</taxon>
        <taxon>Chordata</taxon>
        <taxon>Craniata</taxon>
        <taxon>Vertebrata</taxon>
        <taxon>Euteleostomi</taxon>
        <taxon>Actinopterygii</taxon>
        <taxon>Neopterygii</taxon>
        <taxon>Teleostei</taxon>
        <taxon>Anguilliformes</taxon>
        <taxon>Congridae</taxon>
        <taxon>Conger</taxon>
    </lineage>
</organism>
<evidence type="ECO:0000313" key="2">
    <source>
        <dbReference type="EMBL" id="KAJ8261390.1"/>
    </source>
</evidence>
<dbReference type="OrthoDB" id="9929604at2759"/>
<sequence>MISGPAGLYFIVLSARMVIAFPLDNRGEHGEKDLPLTQEPSETDPLSGCVLSCTAHTYREMLDRRESAAKTVRFHPAAVGERGDHCWSTQIKSGSGERLQNTYIVLPVDKASDLEASLRLQPTFPNQHDELKAHRGLTVVSENCGLRFDVTGPFAASMTWPKFCVKIMPLRNSFVNDLKCSPFLVTVWLRAHHSSA</sequence>
<accession>A0A9Q1D8K0</accession>
<reference evidence="2" key="1">
    <citation type="journal article" date="2023" name="Science">
        <title>Genome structures resolve the early diversification of teleost fishes.</title>
        <authorList>
            <person name="Parey E."/>
            <person name="Louis A."/>
            <person name="Montfort J."/>
            <person name="Bouchez O."/>
            <person name="Roques C."/>
            <person name="Iampietro C."/>
            <person name="Lluch J."/>
            <person name="Castinel A."/>
            <person name="Donnadieu C."/>
            <person name="Desvignes T."/>
            <person name="Floi Bucao C."/>
            <person name="Jouanno E."/>
            <person name="Wen M."/>
            <person name="Mejri S."/>
            <person name="Dirks R."/>
            <person name="Jansen H."/>
            <person name="Henkel C."/>
            <person name="Chen W.J."/>
            <person name="Zahm M."/>
            <person name="Cabau C."/>
            <person name="Klopp C."/>
            <person name="Thompson A.W."/>
            <person name="Robinson-Rechavi M."/>
            <person name="Braasch I."/>
            <person name="Lecointre G."/>
            <person name="Bobe J."/>
            <person name="Postlethwait J.H."/>
            <person name="Berthelot C."/>
            <person name="Roest Crollius H."/>
            <person name="Guiguen Y."/>
        </authorList>
    </citation>
    <scope>NUCLEOTIDE SEQUENCE</scope>
    <source>
        <strain evidence="2">Concon-B</strain>
    </source>
</reference>
<feature type="signal peptide" evidence="1">
    <location>
        <begin position="1"/>
        <end position="20"/>
    </location>
</feature>
<dbReference type="Proteomes" id="UP001152803">
    <property type="component" value="Unassembled WGS sequence"/>
</dbReference>
<name>A0A9Q1D8K0_CONCO</name>
<keyword evidence="1" id="KW-0732">Signal</keyword>
<evidence type="ECO:0000313" key="3">
    <source>
        <dbReference type="Proteomes" id="UP001152803"/>
    </source>
</evidence>
<proteinExistence type="predicted"/>
<evidence type="ECO:0008006" key="4">
    <source>
        <dbReference type="Google" id="ProtNLM"/>
    </source>
</evidence>
<feature type="chain" id="PRO_5040397617" description="Secreted protein" evidence="1">
    <location>
        <begin position="21"/>
        <end position="196"/>
    </location>
</feature>
<keyword evidence="3" id="KW-1185">Reference proteome</keyword>
<evidence type="ECO:0000256" key="1">
    <source>
        <dbReference type="SAM" id="SignalP"/>
    </source>
</evidence>
<dbReference type="AlphaFoldDB" id="A0A9Q1D8K0"/>